<dbReference type="Gene3D" id="1.20.900.10">
    <property type="entry name" value="Dbl homology (DH) domain"/>
    <property type="match status" value="1"/>
</dbReference>
<gene>
    <name evidence="3" type="ORF">D5F01_LYC22697</name>
</gene>
<feature type="compositionally biased region" description="Basic residues" evidence="1">
    <location>
        <begin position="341"/>
        <end position="350"/>
    </location>
</feature>
<evidence type="ECO:0000313" key="3">
    <source>
        <dbReference type="EMBL" id="KAE8279111.1"/>
    </source>
</evidence>
<feature type="region of interest" description="Disordered" evidence="1">
    <location>
        <begin position="190"/>
        <end position="254"/>
    </location>
</feature>
<name>A0A6G0HJA7_LARCR</name>
<dbReference type="PANTHER" id="PTHR12845">
    <property type="entry name" value="GUANINE NUCLEOTIDE EXCHANGE FACTOR"/>
    <property type="match status" value="1"/>
</dbReference>
<accession>A0A6G0HJA7</accession>
<dbReference type="PANTHER" id="PTHR12845:SF7">
    <property type="entry name" value="RHO GUANINE NUCLEOTIDE EXCHANGE FACTOR 15"/>
    <property type="match status" value="1"/>
</dbReference>
<dbReference type="InterPro" id="IPR000219">
    <property type="entry name" value="DH_dom"/>
</dbReference>
<reference evidence="3 4" key="1">
    <citation type="submission" date="2019-07" db="EMBL/GenBank/DDBJ databases">
        <title>Chromosome genome assembly for large yellow croaker.</title>
        <authorList>
            <person name="Xiao S."/>
        </authorList>
    </citation>
    <scope>NUCLEOTIDE SEQUENCE [LARGE SCALE GENOMIC DNA]</scope>
    <source>
        <strain evidence="3">JMULYC20181020</strain>
        <tissue evidence="3">Muscle</tissue>
    </source>
</reference>
<dbReference type="PROSITE" id="PS50010">
    <property type="entry name" value="DH_2"/>
    <property type="match status" value="1"/>
</dbReference>
<dbReference type="InterPro" id="IPR047271">
    <property type="entry name" value="Ephexin-like"/>
</dbReference>
<feature type="compositionally biased region" description="Pro residues" evidence="1">
    <location>
        <begin position="433"/>
        <end position="448"/>
    </location>
</feature>
<feature type="domain" description="DH" evidence="2">
    <location>
        <begin position="598"/>
        <end position="740"/>
    </location>
</feature>
<proteinExistence type="predicted"/>
<feature type="compositionally biased region" description="Gly residues" evidence="1">
    <location>
        <begin position="549"/>
        <end position="561"/>
    </location>
</feature>
<dbReference type="Pfam" id="PF00621">
    <property type="entry name" value="RhoGEF"/>
    <property type="match status" value="1"/>
</dbReference>
<feature type="compositionally biased region" description="Polar residues" evidence="1">
    <location>
        <begin position="351"/>
        <end position="362"/>
    </location>
</feature>
<organism evidence="3 4">
    <name type="scientific">Larimichthys crocea</name>
    <name type="common">Large yellow croaker</name>
    <name type="synonym">Pseudosciaena crocea</name>
    <dbReference type="NCBI Taxonomy" id="215358"/>
    <lineage>
        <taxon>Eukaryota</taxon>
        <taxon>Metazoa</taxon>
        <taxon>Chordata</taxon>
        <taxon>Craniata</taxon>
        <taxon>Vertebrata</taxon>
        <taxon>Euteleostomi</taxon>
        <taxon>Actinopterygii</taxon>
        <taxon>Neopterygii</taxon>
        <taxon>Teleostei</taxon>
        <taxon>Neoteleostei</taxon>
        <taxon>Acanthomorphata</taxon>
        <taxon>Eupercaria</taxon>
        <taxon>Sciaenidae</taxon>
        <taxon>Larimichthys</taxon>
    </lineage>
</organism>
<evidence type="ECO:0000256" key="1">
    <source>
        <dbReference type="SAM" id="MobiDB-lite"/>
    </source>
</evidence>
<dbReference type="SUPFAM" id="SSF48065">
    <property type="entry name" value="DBL homology domain (DH-domain)"/>
    <property type="match status" value="1"/>
</dbReference>
<dbReference type="InterPro" id="IPR035899">
    <property type="entry name" value="DBL_dom_sf"/>
</dbReference>
<evidence type="ECO:0000259" key="2">
    <source>
        <dbReference type="PROSITE" id="PS50010"/>
    </source>
</evidence>
<dbReference type="EMBL" id="REGW02000023">
    <property type="protein sequence ID" value="KAE8279111.1"/>
    <property type="molecule type" value="Genomic_DNA"/>
</dbReference>
<comment type="caution">
    <text evidence="3">The sequence shown here is derived from an EMBL/GenBank/DDBJ whole genome shotgun (WGS) entry which is preliminary data.</text>
</comment>
<dbReference type="AlphaFoldDB" id="A0A6G0HJA7"/>
<feature type="compositionally biased region" description="Polar residues" evidence="1">
    <location>
        <begin position="31"/>
        <end position="49"/>
    </location>
</feature>
<feature type="region of interest" description="Disordered" evidence="1">
    <location>
        <begin position="339"/>
        <end position="501"/>
    </location>
</feature>
<feature type="compositionally biased region" description="Pro residues" evidence="1">
    <location>
        <begin position="369"/>
        <end position="384"/>
    </location>
</feature>
<feature type="region of interest" description="Disordered" evidence="1">
    <location>
        <begin position="547"/>
        <end position="569"/>
    </location>
</feature>
<protein>
    <submittedName>
        <fullName evidence="3">Rho guanine nucleotide exchange factor 15 Ephexin-5</fullName>
    </submittedName>
</protein>
<dbReference type="Proteomes" id="UP000424527">
    <property type="component" value="Unassembled WGS sequence"/>
</dbReference>
<sequence>MSVQEAPQRATSPLPLKPEAKPRPEIPPKPSAQSNSPPLAHSSSNTSLSEGKVKRIVNQFSKQESEQSEPGEQLTNGTAEVKPLKRFKRPPTVKPKPGRASLPLKLGREQAPPLPAKRSRKPKERGGEEGDSVSVEGGRSAPDGKEVETQPIGGAEAEAEHSPYAPLGPSCEPNCGCVCHIQWPGMKLIWVPVDDDGGEEEGEAGGEDETDEEQRVEDGEDEEVGIGEEGDSEAGDEVDRTSVVDESEIKQNKNKFHQNLDVLIAEGHRRRSDPGPHSVLALAVTRSHSPPVPPKQSQSAQIHHPPAQNEEEENIYEDTLFVVEPKKAVPVCKELDIPLIKVRKPARRSKLSYSTSDPTSEFQAGAEPTPSPDEVPPAIPPRMPVPQDSRSLTPVHRAGVPLPQPTVEEWRNLRPSSPNSSTGSGLSPQRAITPPPASPHRPPPPPPKADPRRLSSASLQSITSRKDAEENGGYEGEKEDTVEEPPVRRGSLKRESSFSWESRLQDEPLYQTYRATVITKEIRRQTVCRNISKTSADYAMDWTARRSGTGTGAATGNGGPRGSPVPTPGQSTLWQDLPNVRDSGVLEQLTPEQCKYQEASYLRSLRVLTEHFLNNRDLDETLIIRDKKTLFSNILRVREVSERFLKDLEDRIFEDLVFPDICGIIHYHAQHNFPAYIDYVRNQIYQDKTFTTLMKNNTQFAAVITRLQESPQCQRLPFMSFLLLPFQRITRIKMLIETKK</sequence>
<feature type="region of interest" description="Disordered" evidence="1">
    <location>
        <begin position="1"/>
        <end position="171"/>
    </location>
</feature>
<feature type="region of interest" description="Disordered" evidence="1">
    <location>
        <begin position="266"/>
        <end position="314"/>
    </location>
</feature>
<keyword evidence="4" id="KW-1185">Reference proteome</keyword>
<feature type="compositionally biased region" description="Basic and acidic residues" evidence="1">
    <location>
        <begin position="237"/>
        <end position="251"/>
    </location>
</feature>
<dbReference type="CDD" id="cd00160">
    <property type="entry name" value="RhoGEF"/>
    <property type="match status" value="1"/>
</dbReference>
<evidence type="ECO:0000313" key="4">
    <source>
        <dbReference type="Proteomes" id="UP000424527"/>
    </source>
</evidence>
<dbReference type="SMART" id="SM00325">
    <property type="entry name" value="RhoGEF"/>
    <property type="match status" value="1"/>
</dbReference>
<feature type="compositionally biased region" description="Low complexity" evidence="1">
    <location>
        <begin position="415"/>
        <end position="428"/>
    </location>
</feature>
<feature type="compositionally biased region" description="Polar residues" evidence="1">
    <location>
        <begin position="1"/>
        <end position="11"/>
    </location>
</feature>
<dbReference type="GO" id="GO:0005085">
    <property type="term" value="F:guanyl-nucleotide exchange factor activity"/>
    <property type="evidence" value="ECO:0007669"/>
    <property type="project" value="InterPro"/>
</dbReference>
<feature type="compositionally biased region" description="Polar residues" evidence="1">
    <location>
        <begin position="58"/>
        <end position="78"/>
    </location>
</feature>
<feature type="compositionally biased region" description="Acidic residues" evidence="1">
    <location>
        <begin position="193"/>
        <end position="236"/>
    </location>
</feature>